<dbReference type="PANTHER" id="PTHR43744:SF12">
    <property type="entry name" value="ABC TRANSPORTER PERMEASE PROTEIN MG189-RELATED"/>
    <property type="match status" value="1"/>
</dbReference>
<dbReference type="InterPro" id="IPR000515">
    <property type="entry name" value="MetI-like"/>
</dbReference>
<feature type="transmembrane region" description="Helical" evidence="7">
    <location>
        <begin position="12"/>
        <end position="30"/>
    </location>
</feature>
<keyword evidence="5 7" id="KW-1133">Transmembrane helix</keyword>
<organism evidence="9 10">
    <name type="scientific">Paenibacillus solisilvae</name>
    <dbReference type="NCBI Taxonomy" id="2486751"/>
    <lineage>
        <taxon>Bacteria</taxon>
        <taxon>Bacillati</taxon>
        <taxon>Bacillota</taxon>
        <taxon>Bacilli</taxon>
        <taxon>Bacillales</taxon>
        <taxon>Paenibacillaceae</taxon>
        <taxon>Paenibacillus</taxon>
    </lineage>
</organism>
<evidence type="ECO:0000256" key="2">
    <source>
        <dbReference type="ARBA" id="ARBA00022448"/>
    </source>
</evidence>
<keyword evidence="6 7" id="KW-0472">Membrane</keyword>
<feature type="transmembrane region" description="Helical" evidence="7">
    <location>
        <begin position="179"/>
        <end position="205"/>
    </location>
</feature>
<accession>A0ABW0VSB1</accession>
<evidence type="ECO:0000256" key="4">
    <source>
        <dbReference type="ARBA" id="ARBA00022692"/>
    </source>
</evidence>
<feature type="transmembrane region" description="Helical" evidence="7">
    <location>
        <begin position="238"/>
        <end position="258"/>
    </location>
</feature>
<evidence type="ECO:0000259" key="8">
    <source>
        <dbReference type="PROSITE" id="PS50928"/>
    </source>
</evidence>
<dbReference type="CDD" id="cd06261">
    <property type="entry name" value="TM_PBP2"/>
    <property type="match status" value="1"/>
</dbReference>
<feature type="transmembrane region" description="Helical" evidence="7">
    <location>
        <begin position="69"/>
        <end position="92"/>
    </location>
</feature>
<proteinExistence type="inferred from homology"/>
<evidence type="ECO:0000256" key="1">
    <source>
        <dbReference type="ARBA" id="ARBA00004651"/>
    </source>
</evidence>
<keyword evidence="10" id="KW-1185">Reference proteome</keyword>
<evidence type="ECO:0000313" key="9">
    <source>
        <dbReference type="EMBL" id="MFC5648778.1"/>
    </source>
</evidence>
<dbReference type="Proteomes" id="UP001596047">
    <property type="component" value="Unassembled WGS sequence"/>
</dbReference>
<dbReference type="SUPFAM" id="SSF161098">
    <property type="entry name" value="MetI-like"/>
    <property type="match status" value="1"/>
</dbReference>
<comment type="caution">
    <text evidence="9">The sequence shown here is derived from an EMBL/GenBank/DDBJ whole genome shotgun (WGS) entry which is preliminary data.</text>
</comment>
<comment type="similarity">
    <text evidence="7">Belongs to the binding-protein-dependent transport system permease family.</text>
</comment>
<feature type="transmembrane region" description="Helical" evidence="7">
    <location>
        <begin position="138"/>
        <end position="158"/>
    </location>
</feature>
<evidence type="ECO:0000256" key="7">
    <source>
        <dbReference type="RuleBase" id="RU363032"/>
    </source>
</evidence>
<evidence type="ECO:0000256" key="6">
    <source>
        <dbReference type="ARBA" id="ARBA00023136"/>
    </source>
</evidence>
<dbReference type="Pfam" id="PF00528">
    <property type="entry name" value="BPD_transp_1"/>
    <property type="match status" value="1"/>
</dbReference>
<dbReference type="PANTHER" id="PTHR43744">
    <property type="entry name" value="ABC TRANSPORTER PERMEASE PROTEIN MG189-RELATED-RELATED"/>
    <property type="match status" value="1"/>
</dbReference>
<dbReference type="InterPro" id="IPR035906">
    <property type="entry name" value="MetI-like_sf"/>
</dbReference>
<name>A0ABW0VSB1_9BACL</name>
<evidence type="ECO:0000256" key="5">
    <source>
        <dbReference type="ARBA" id="ARBA00022989"/>
    </source>
</evidence>
<reference evidence="10" key="1">
    <citation type="journal article" date="2019" name="Int. J. Syst. Evol. Microbiol.">
        <title>The Global Catalogue of Microorganisms (GCM) 10K type strain sequencing project: providing services to taxonomists for standard genome sequencing and annotation.</title>
        <authorList>
            <consortium name="The Broad Institute Genomics Platform"/>
            <consortium name="The Broad Institute Genome Sequencing Center for Infectious Disease"/>
            <person name="Wu L."/>
            <person name="Ma J."/>
        </authorList>
    </citation>
    <scope>NUCLEOTIDE SEQUENCE [LARGE SCALE GENOMIC DNA]</scope>
    <source>
        <strain evidence="10">CGMCC 1.3240</strain>
    </source>
</reference>
<dbReference type="RefSeq" id="WP_379187255.1">
    <property type="nucleotide sequence ID" value="NZ_JBHSOW010000023.1"/>
</dbReference>
<sequence>MKVSLWIRTPLTLIMVLLSLCTIFPFYWTFSLSTHSTDEIYSQLPFTLGTHFMENLQTLLIGDWFWSGYFNSFFVAILSTALTVFFSALTGYAFAKFKFNGEKILFTFILATMMIPGQLGLVAFLWQVGHMGWMNTLYPLIVPAIANAFGVFWMRQYIEEAVPEEMLESGRIDGCNEIAIFLRLVIPIVVPAAMSLGLITFIGSWNNYLLPSVLLNDPAKYTLPLVINNLGTFYTRDYGTQFLGLLLGTIPLLVLFIATSKQLIDGITSGSVKG</sequence>
<keyword evidence="3" id="KW-1003">Cell membrane</keyword>
<comment type="subcellular location">
    <subcellularLocation>
        <location evidence="1 7">Cell membrane</location>
        <topology evidence="1 7">Multi-pass membrane protein</topology>
    </subcellularLocation>
</comment>
<feature type="transmembrane region" description="Helical" evidence="7">
    <location>
        <begin position="104"/>
        <end position="126"/>
    </location>
</feature>
<evidence type="ECO:0000256" key="3">
    <source>
        <dbReference type="ARBA" id="ARBA00022475"/>
    </source>
</evidence>
<dbReference type="Gene3D" id="1.10.3720.10">
    <property type="entry name" value="MetI-like"/>
    <property type="match status" value="1"/>
</dbReference>
<feature type="domain" description="ABC transmembrane type-1" evidence="8">
    <location>
        <begin position="69"/>
        <end position="259"/>
    </location>
</feature>
<keyword evidence="2 7" id="KW-0813">Transport</keyword>
<dbReference type="PROSITE" id="PS50928">
    <property type="entry name" value="ABC_TM1"/>
    <property type="match status" value="1"/>
</dbReference>
<protein>
    <submittedName>
        <fullName evidence="9">Carbohydrate ABC transporter permease</fullName>
    </submittedName>
</protein>
<evidence type="ECO:0000313" key="10">
    <source>
        <dbReference type="Proteomes" id="UP001596047"/>
    </source>
</evidence>
<keyword evidence="4 7" id="KW-0812">Transmembrane</keyword>
<gene>
    <name evidence="9" type="ORF">ACFPYJ_06480</name>
</gene>
<dbReference type="EMBL" id="JBHSOW010000023">
    <property type="protein sequence ID" value="MFC5648778.1"/>
    <property type="molecule type" value="Genomic_DNA"/>
</dbReference>